<dbReference type="Proteomes" id="UP000800082">
    <property type="component" value="Unassembled WGS sequence"/>
</dbReference>
<accession>A0A6A5RXI4</accession>
<keyword evidence="1" id="KW-0812">Transmembrane</keyword>
<keyword evidence="2" id="KW-0732">Signal</keyword>
<feature type="chain" id="PRO_5025594078" evidence="2">
    <location>
        <begin position="23"/>
        <end position="94"/>
    </location>
</feature>
<protein>
    <submittedName>
        <fullName evidence="3">Uncharacterized protein</fullName>
    </submittedName>
</protein>
<feature type="non-terminal residue" evidence="3">
    <location>
        <position position="1"/>
    </location>
</feature>
<feature type="non-terminal residue" evidence="3">
    <location>
        <position position="94"/>
    </location>
</feature>
<keyword evidence="1" id="KW-1133">Transmembrane helix</keyword>
<reference evidence="3" key="1">
    <citation type="journal article" date="2020" name="Stud. Mycol.">
        <title>101 Dothideomycetes genomes: a test case for predicting lifestyles and emergence of pathogens.</title>
        <authorList>
            <person name="Haridas S."/>
            <person name="Albert R."/>
            <person name="Binder M."/>
            <person name="Bloem J."/>
            <person name="Labutti K."/>
            <person name="Salamov A."/>
            <person name="Andreopoulos B."/>
            <person name="Baker S."/>
            <person name="Barry K."/>
            <person name="Bills G."/>
            <person name="Bluhm B."/>
            <person name="Cannon C."/>
            <person name="Castanera R."/>
            <person name="Culley D."/>
            <person name="Daum C."/>
            <person name="Ezra D."/>
            <person name="Gonzalez J."/>
            <person name="Henrissat B."/>
            <person name="Kuo A."/>
            <person name="Liang C."/>
            <person name="Lipzen A."/>
            <person name="Lutzoni F."/>
            <person name="Magnuson J."/>
            <person name="Mondo S."/>
            <person name="Nolan M."/>
            <person name="Ohm R."/>
            <person name="Pangilinan J."/>
            <person name="Park H.-J."/>
            <person name="Ramirez L."/>
            <person name="Alfaro M."/>
            <person name="Sun H."/>
            <person name="Tritt A."/>
            <person name="Yoshinaga Y."/>
            <person name="Zwiers L.-H."/>
            <person name="Turgeon B."/>
            <person name="Goodwin S."/>
            <person name="Spatafora J."/>
            <person name="Crous P."/>
            <person name="Grigoriev I."/>
        </authorList>
    </citation>
    <scope>NUCLEOTIDE SEQUENCE</scope>
    <source>
        <strain evidence="3">CBS 183.55</strain>
    </source>
</reference>
<keyword evidence="4" id="KW-1185">Reference proteome</keyword>
<feature type="signal peptide" evidence="2">
    <location>
        <begin position="1"/>
        <end position="22"/>
    </location>
</feature>
<evidence type="ECO:0000313" key="3">
    <source>
        <dbReference type="EMBL" id="KAF1933111.1"/>
    </source>
</evidence>
<dbReference type="AlphaFoldDB" id="A0A6A5RXI4"/>
<dbReference type="GeneID" id="54346731"/>
<feature type="transmembrane region" description="Helical" evidence="1">
    <location>
        <begin position="21"/>
        <end position="42"/>
    </location>
</feature>
<dbReference type="RefSeq" id="XP_033453359.1">
    <property type="nucleotide sequence ID" value="XM_033589084.1"/>
</dbReference>
<organism evidence="3 4">
    <name type="scientific">Didymella exigua CBS 183.55</name>
    <dbReference type="NCBI Taxonomy" id="1150837"/>
    <lineage>
        <taxon>Eukaryota</taxon>
        <taxon>Fungi</taxon>
        <taxon>Dikarya</taxon>
        <taxon>Ascomycota</taxon>
        <taxon>Pezizomycotina</taxon>
        <taxon>Dothideomycetes</taxon>
        <taxon>Pleosporomycetidae</taxon>
        <taxon>Pleosporales</taxon>
        <taxon>Pleosporineae</taxon>
        <taxon>Didymellaceae</taxon>
        <taxon>Didymella</taxon>
    </lineage>
</organism>
<evidence type="ECO:0000256" key="1">
    <source>
        <dbReference type="SAM" id="Phobius"/>
    </source>
</evidence>
<sequence length="94" mass="10959">HGTIRLFFLRIQLLHNFARVMTTRFSLTSYSLNTVVAMTLLGTHRKEACSHDWPLRDKVTHVFAVFIGYVYVAFLILQSILAFGNCFKWSKKTY</sequence>
<proteinExistence type="predicted"/>
<feature type="transmembrane region" description="Helical" evidence="1">
    <location>
        <begin position="62"/>
        <end position="84"/>
    </location>
</feature>
<keyword evidence="1" id="KW-0472">Membrane</keyword>
<evidence type="ECO:0000256" key="2">
    <source>
        <dbReference type="SAM" id="SignalP"/>
    </source>
</evidence>
<gene>
    <name evidence="3" type="ORF">M421DRAFT_29793</name>
</gene>
<dbReference type="EMBL" id="ML978958">
    <property type="protein sequence ID" value="KAF1933111.1"/>
    <property type="molecule type" value="Genomic_DNA"/>
</dbReference>
<evidence type="ECO:0000313" key="4">
    <source>
        <dbReference type="Proteomes" id="UP000800082"/>
    </source>
</evidence>
<name>A0A6A5RXI4_9PLEO</name>